<dbReference type="AlphaFoldDB" id="A0A0J7K099"/>
<gene>
    <name evidence="2" type="ORF">RF55_19222</name>
</gene>
<dbReference type="OrthoDB" id="2020758at2759"/>
<dbReference type="PaxDb" id="67767-A0A0J7K099"/>
<evidence type="ECO:0000313" key="3">
    <source>
        <dbReference type="Proteomes" id="UP000036403"/>
    </source>
</evidence>
<feature type="compositionally biased region" description="Basic and acidic residues" evidence="1">
    <location>
        <begin position="8"/>
        <end position="27"/>
    </location>
</feature>
<dbReference type="GO" id="GO:0016787">
    <property type="term" value="F:hydrolase activity"/>
    <property type="evidence" value="ECO:0007669"/>
    <property type="project" value="UniProtKB-KW"/>
</dbReference>
<dbReference type="STRING" id="67767.A0A0J7K099"/>
<evidence type="ECO:0000313" key="2">
    <source>
        <dbReference type="EMBL" id="KMQ83739.1"/>
    </source>
</evidence>
<keyword evidence="3" id="KW-1185">Reference proteome</keyword>
<comment type="caution">
    <text evidence="2">The sequence shown here is derived from an EMBL/GenBank/DDBJ whole genome shotgun (WGS) entry which is preliminary data.</text>
</comment>
<feature type="non-terminal residue" evidence="2">
    <location>
        <position position="61"/>
    </location>
</feature>
<proteinExistence type="predicted"/>
<evidence type="ECO:0000256" key="1">
    <source>
        <dbReference type="SAM" id="MobiDB-lite"/>
    </source>
</evidence>
<accession>A0A0J7K099</accession>
<keyword evidence="2" id="KW-0378">Hydrolase</keyword>
<feature type="region of interest" description="Disordered" evidence="1">
    <location>
        <begin position="1"/>
        <end position="61"/>
    </location>
</feature>
<reference evidence="2 3" key="1">
    <citation type="submission" date="2015-04" db="EMBL/GenBank/DDBJ databases">
        <title>Lasius niger genome sequencing.</title>
        <authorList>
            <person name="Konorov E.A."/>
            <person name="Nikitin M.A."/>
            <person name="Kirill M.V."/>
            <person name="Chang P."/>
        </authorList>
    </citation>
    <scope>NUCLEOTIDE SEQUENCE [LARGE SCALE GENOMIC DNA]</scope>
    <source>
        <tissue evidence="2">Whole</tissue>
    </source>
</reference>
<feature type="non-terminal residue" evidence="2">
    <location>
        <position position="1"/>
    </location>
</feature>
<name>A0A0J7K099_LASNI</name>
<protein>
    <submittedName>
        <fullName evidence="2">Ubiquitin carboxyl-terminal hydrolase 16-like protein</fullName>
    </submittedName>
</protein>
<dbReference type="Proteomes" id="UP000036403">
    <property type="component" value="Unassembled WGS sequence"/>
</dbReference>
<organism evidence="2 3">
    <name type="scientific">Lasius niger</name>
    <name type="common">Black garden ant</name>
    <dbReference type="NCBI Taxonomy" id="67767"/>
    <lineage>
        <taxon>Eukaryota</taxon>
        <taxon>Metazoa</taxon>
        <taxon>Ecdysozoa</taxon>
        <taxon>Arthropoda</taxon>
        <taxon>Hexapoda</taxon>
        <taxon>Insecta</taxon>
        <taxon>Pterygota</taxon>
        <taxon>Neoptera</taxon>
        <taxon>Endopterygota</taxon>
        <taxon>Hymenoptera</taxon>
        <taxon>Apocrita</taxon>
        <taxon>Aculeata</taxon>
        <taxon>Formicoidea</taxon>
        <taxon>Formicidae</taxon>
        <taxon>Formicinae</taxon>
        <taxon>Lasius</taxon>
        <taxon>Lasius</taxon>
    </lineage>
</organism>
<dbReference type="EMBL" id="LBMM01018612">
    <property type="protein sequence ID" value="KMQ83739.1"/>
    <property type="molecule type" value="Genomic_DNA"/>
</dbReference>
<sequence length="61" mass="6754">TRLPLPPDDLRWNFLPKDKNPKPDDKAGGTNSDSEGEEASAKAVSVVEPPPGRWYYVSDSR</sequence>